<protein>
    <submittedName>
        <fullName evidence="3">Uncharacterized protein</fullName>
    </submittedName>
</protein>
<reference evidence="3" key="1">
    <citation type="submission" date="2021-01" db="EMBL/GenBank/DDBJ databases">
        <authorList>
            <person name="Corre E."/>
            <person name="Pelletier E."/>
            <person name="Niang G."/>
            <person name="Scheremetjew M."/>
            <person name="Finn R."/>
            <person name="Kale V."/>
            <person name="Holt S."/>
            <person name="Cochrane G."/>
            <person name="Meng A."/>
            <person name="Brown T."/>
            <person name="Cohen L."/>
        </authorList>
    </citation>
    <scope>NUCLEOTIDE SEQUENCE</scope>
    <source>
        <strain evidence="3">CCMP622</strain>
    </source>
</reference>
<evidence type="ECO:0000313" key="3">
    <source>
        <dbReference type="EMBL" id="CAD9761504.1"/>
    </source>
</evidence>
<evidence type="ECO:0000256" key="2">
    <source>
        <dbReference type="SAM" id="Phobius"/>
    </source>
</evidence>
<dbReference type="AlphaFoldDB" id="A0A7S2TNM8"/>
<dbReference type="EMBL" id="HBHP01013899">
    <property type="protein sequence ID" value="CAD9761504.1"/>
    <property type="molecule type" value="Transcribed_RNA"/>
</dbReference>
<keyword evidence="2" id="KW-1133">Transmembrane helix</keyword>
<gene>
    <name evidence="3" type="ORF">LSP00402_LOCUS8706</name>
</gene>
<name>A0A7S2TNM8_9EUKA</name>
<sequence>MPSSFTRKYLNRKRAASSSTPVIMVAWMLMVFIGAAYTNPGLFWTSSTSSSPTKPELRRQTAIQVPTKDLPILPSSVSPKPESAGTSVDGRMMAVPGDDAPAADEEPRAFDPPPAVTGEAKQIGEP</sequence>
<keyword evidence="2" id="KW-0472">Membrane</keyword>
<keyword evidence="2" id="KW-0812">Transmembrane</keyword>
<evidence type="ECO:0000256" key="1">
    <source>
        <dbReference type="SAM" id="MobiDB-lite"/>
    </source>
</evidence>
<feature type="transmembrane region" description="Helical" evidence="2">
    <location>
        <begin position="21"/>
        <end position="44"/>
    </location>
</feature>
<feature type="region of interest" description="Disordered" evidence="1">
    <location>
        <begin position="44"/>
        <end position="126"/>
    </location>
</feature>
<accession>A0A7S2TNM8</accession>
<organism evidence="3">
    <name type="scientific">Lotharella oceanica</name>
    <dbReference type="NCBI Taxonomy" id="641309"/>
    <lineage>
        <taxon>Eukaryota</taxon>
        <taxon>Sar</taxon>
        <taxon>Rhizaria</taxon>
        <taxon>Cercozoa</taxon>
        <taxon>Chlorarachniophyceae</taxon>
        <taxon>Lotharella</taxon>
    </lineage>
</organism>
<proteinExistence type="predicted"/>